<feature type="transmembrane region" description="Helical" evidence="1">
    <location>
        <begin position="6"/>
        <end position="31"/>
    </location>
</feature>
<dbReference type="EMBL" id="FUEZ01000004">
    <property type="protein sequence ID" value="SPM40274.1"/>
    <property type="molecule type" value="Genomic_DNA"/>
</dbReference>
<feature type="non-terminal residue" evidence="3">
    <location>
        <position position="1"/>
    </location>
</feature>
<keyword evidence="1" id="KW-0812">Transmembrane</keyword>
<dbReference type="STRING" id="1841861.GCA_900157365_00788"/>
<dbReference type="GO" id="GO:0005576">
    <property type="term" value="C:extracellular region"/>
    <property type="evidence" value="ECO:0007669"/>
    <property type="project" value="TreeGrafter"/>
</dbReference>
<feature type="domain" description="Mce/MlaD" evidence="2">
    <location>
        <begin position="38"/>
        <end position="110"/>
    </location>
</feature>
<keyword evidence="1" id="KW-1133">Transmembrane helix</keyword>
<dbReference type="PANTHER" id="PTHR33371">
    <property type="entry name" value="INTERMEMBRANE PHOSPHOLIPID TRANSPORT SYSTEM BINDING PROTEIN MLAD-RELATED"/>
    <property type="match status" value="1"/>
</dbReference>
<gene>
    <name evidence="3" type="ORF">MNAB215_2470</name>
</gene>
<sequence>VNFKSMISFVVFLAMVIAFIGYVASLGVRIAPPAARATLSMDVADISNLEVESNVLLRGVPVGKVSRIDATTSHATIHFYIEDKYKIPADSVVRLENLSALGESYIELEPRNSGGPVFQDGQRIAPQSIKPPGSISELGVSVVRMLNQLDPNQLKRVIGEADTGLPDPYSVLPNLKRASVLLRNTTADLNGRGKTVLENSQSLLENAGFVGPALAETIPAVQELGPQLQVAWNNAMTVPTRLPAPGSVYLLGKFIQRIQRLLDDRAPDIRVLTEPLTANIKAIAASLTTIDTSQVLANLLSAVPADGAINLHVTIPERQAGN</sequence>
<evidence type="ECO:0000259" key="2">
    <source>
        <dbReference type="Pfam" id="PF02470"/>
    </source>
</evidence>
<evidence type="ECO:0000256" key="1">
    <source>
        <dbReference type="SAM" id="Phobius"/>
    </source>
</evidence>
<dbReference type="PANTHER" id="PTHR33371:SF16">
    <property type="entry name" value="MCE-FAMILY PROTEIN MCE3F"/>
    <property type="match status" value="1"/>
</dbReference>
<dbReference type="InterPro" id="IPR052336">
    <property type="entry name" value="MlaD_Phospholipid_Transporter"/>
</dbReference>
<keyword evidence="4" id="KW-1185">Reference proteome</keyword>
<dbReference type="Pfam" id="PF02470">
    <property type="entry name" value="MlaD"/>
    <property type="match status" value="1"/>
</dbReference>
<proteinExistence type="predicted"/>
<keyword evidence="1" id="KW-0472">Membrane</keyword>
<dbReference type="AlphaFoldDB" id="A0A2U3P949"/>
<reference evidence="3 4" key="1">
    <citation type="submission" date="2017-01" db="EMBL/GenBank/DDBJ databases">
        <authorList>
            <consortium name="Urmite Genomes"/>
        </authorList>
    </citation>
    <scope>NUCLEOTIDE SEQUENCE [LARGE SCALE GENOMIC DNA]</scope>
    <source>
        <strain evidence="3 4">AB215</strain>
    </source>
</reference>
<dbReference type="Proteomes" id="UP000240424">
    <property type="component" value="Unassembled WGS sequence"/>
</dbReference>
<name>A0A2U3P949_9MYCO</name>
<dbReference type="InterPro" id="IPR003399">
    <property type="entry name" value="Mce/MlaD"/>
</dbReference>
<evidence type="ECO:0000313" key="4">
    <source>
        <dbReference type="Proteomes" id="UP000240424"/>
    </source>
</evidence>
<evidence type="ECO:0000313" key="3">
    <source>
        <dbReference type="EMBL" id="SPM40274.1"/>
    </source>
</evidence>
<accession>A0A2U3P949</accession>
<organism evidence="3 4">
    <name type="scientific">Mycobacterium numidiamassiliense</name>
    <dbReference type="NCBI Taxonomy" id="1841861"/>
    <lineage>
        <taxon>Bacteria</taxon>
        <taxon>Bacillati</taxon>
        <taxon>Actinomycetota</taxon>
        <taxon>Actinomycetes</taxon>
        <taxon>Mycobacteriales</taxon>
        <taxon>Mycobacteriaceae</taxon>
        <taxon>Mycobacterium</taxon>
    </lineage>
</organism>
<protein>
    <submittedName>
        <fullName evidence="3">ABC-type transporter Mla maintaining outer membrane lipid asymmetry, periplasmic component MlaD</fullName>
    </submittedName>
</protein>